<protein>
    <submittedName>
        <fullName evidence="7">Periplasmic serine endoprotease DegP</fullName>
        <ecNumber evidence="7">3.4.21.107</ecNumber>
    </submittedName>
</protein>
<dbReference type="PANTHER" id="PTHR22939">
    <property type="entry name" value="SERINE PROTEASE FAMILY S1C HTRA-RELATED"/>
    <property type="match status" value="1"/>
</dbReference>
<dbReference type="InterPro" id="IPR001940">
    <property type="entry name" value="Peptidase_S1C"/>
</dbReference>
<dbReference type="SUPFAM" id="SSF50156">
    <property type="entry name" value="PDZ domain-like"/>
    <property type="match status" value="2"/>
</dbReference>
<dbReference type="SUPFAM" id="SSF50494">
    <property type="entry name" value="Trypsin-like serine proteases"/>
    <property type="match status" value="1"/>
</dbReference>
<dbReference type="Pfam" id="PF13365">
    <property type="entry name" value="Trypsin_2"/>
    <property type="match status" value="1"/>
</dbReference>
<dbReference type="RefSeq" id="WP_419193144.1">
    <property type="nucleotide sequence ID" value="NZ_CP036279.1"/>
</dbReference>
<dbReference type="InterPro" id="IPR036034">
    <property type="entry name" value="PDZ_sf"/>
</dbReference>
<dbReference type="InterPro" id="IPR041489">
    <property type="entry name" value="PDZ_6"/>
</dbReference>
<evidence type="ECO:0000313" key="7">
    <source>
        <dbReference type="EMBL" id="QDU59491.1"/>
    </source>
</evidence>
<dbReference type="GO" id="GO:0006508">
    <property type="term" value="P:proteolysis"/>
    <property type="evidence" value="ECO:0007669"/>
    <property type="project" value="UniProtKB-KW"/>
</dbReference>
<feature type="domain" description="PDZ" evidence="6">
    <location>
        <begin position="259"/>
        <end position="349"/>
    </location>
</feature>
<dbReference type="GO" id="GO:0004252">
    <property type="term" value="F:serine-type endopeptidase activity"/>
    <property type="evidence" value="ECO:0007669"/>
    <property type="project" value="InterPro"/>
</dbReference>
<dbReference type="InterPro" id="IPR001478">
    <property type="entry name" value="PDZ"/>
</dbReference>
<dbReference type="Proteomes" id="UP000317093">
    <property type="component" value="Chromosome"/>
</dbReference>
<organism evidence="7 8">
    <name type="scientific">Kolteria novifilia</name>
    <dbReference type="NCBI Taxonomy" id="2527975"/>
    <lineage>
        <taxon>Bacteria</taxon>
        <taxon>Pseudomonadati</taxon>
        <taxon>Planctomycetota</taxon>
        <taxon>Planctomycetia</taxon>
        <taxon>Kolteriales</taxon>
        <taxon>Kolteriaceae</taxon>
        <taxon>Kolteria</taxon>
    </lineage>
</organism>
<feature type="domain" description="PDZ" evidence="6">
    <location>
        <begin position="400"/>
        <end position="452"/>
    </location>
</feature>
<reference evidence="7 8" key="1">
    <citation type="submission" date="2019-02" db="EMBL/GenBank/DDBJ databases">
        <title>Deep-cultivation of Planctomycetes and their phenomic and genomic characterization uncovers novel biology.</title>
        <authorList>
            <person name="Wiegand S."/>
            <person name="Jogler M."/>
            <person name="Boedeker C."/>
            <person name="Pinto D."/>
            <person name="Vollmers J."/>
            <person name="Rivas-Marin E."/>
            <person name="Kohn T."/>
            <person name="Peeters S.H."/>
            <person name="Heuer A."/>
            <person name="Rast P."/>
            <person name="Oberbeckmann S."/>
            <person name="Bunk B."/>
            <person name="Jeske O."/>
            <person name="Meyerdierks A."/>
            <person name="Storesund J.E."/>
            <person name="Kallscheuer N."/>
            <person name="Luecker S."/>
            <person name="Lage O.M."/>
            <person name="Pohl T."/>
            <person name="Merkel B.J."/>
            <person name="Hornburger P."/>
            <person name="Mueller R.-W."/>
            <person name="Bruemmer F."/>
            <person name="Labrenz M."/>
            <person name="Spormann A.M."/>
            <person name="Op den Camp H."/>
            <person name="Overmann J."/>
            <person name="Amann R."/>
            <person name="Jetten M.S.M."/>
            <person name="Mascher T."/>
            <person name="Medema M.H."/>
            <person name="Devos D.P."/>
            <person name="Kaster A.-K."/>
            <person name="Ovreas L."/>
            <person name="Rohde M."/>
            <person name="Galperin M.Y."/>
            <person name="Jogler C."/>
        </authorList>
    </citation>
    <scope>NUCLEOTIDE SEQUENCE [LARGE SCALE GENOMIC DNA]</scope>
    <source>
        <strain evidence="7 8">Pan216</strain>
    </source>
</reference>
<dbReference type="PRINTS" id="PR00834">
    <property type="entry name" value="PROTEASES2C"/>
</dbReference>
<feature type="chain" id="PRO_5021701433" evidence="5">
    <location>
        <begin position="30"/>
        <end position="487"/>
    </location>
</feature>
<dbReference type="AlphaFoldDB" id="A0A518AXN8"/>
<dbReference type="InterPro" id="IPR009003">
    <property type="entry name" value="Peptidase_S1_PA"/>
</dbReference>
<feature type="region of interest" description="Disordered" evidence="4">
    <location>
        <begin position="62"/>
        <end position="83"/>
    </location>
</feature>
<dbReference type="Gene3D" id="2.40.10.120">
    <property type="match status" value="1"/>
</dbReference>
<evidence type="ECO:0000256" key="2">
    <source>
        <dbReference type="ARBA" id="ARBA00022670"/>
    </source>
</evidence>
<sequence precursor="true">MPTTPRRLGPSCLMLALLGVGVGALPGQAGTHPLSISKESSKTVREVVRKVLPAVVSVTATAEPTDVADGEEEAPAGAPHGFEVPPFAREGFGSGVIVDPKGVVLTNNHVVARATVVRVLLQDGRSYESSDIRRDPKTDLAIVQIAPEDGETLPHARLGDSGGLEIGDFILAMGSPFGLNGTVTSGIISAKSRPLGLSMYEDFLQTDAAVNPGNSGGPMVNLDGEIVGINTAIRSNSGSFGGIAFAIPSNMARKVVPDLLDHGRVRRGYLGVAMDRVGPERLKEHGAKGGVIITGLAQGETPAREAGIKLHDIIIEAAGEPLADTRALQRVVSDAKPGSEIPMRILRDGESIDVVAVIKEQPEEFGLRRGFARQLRPKRNLKPDSMEVEQHEIAAGGFSVVELTPEAAKRFGLGDEGGIVVSEVDEGSPAARAGLLPGLVIVEIEKQAVTNVEEALKVVGKAELEEGILVKVRRPDGQTRLVVLQGD</sequence>
<comment type="similarity">
    <text evidence="1">Belongs to the peptidase S1C family.</text>
</comment>
<evidence type="ECO:0000313" key="8">
    <source>
        <dbReference type="Proteomes" id="UP000317093"/>
    </source>
</evidence>
<dbReference type="SMART" id="SM00228">
    <property type="entry name" value="PDZ"/>
    <property type="match status" value="2"/>
</dbReference>
<dbReference type="Pfam" id="PF13180">
    <property type="entry name" value="PDZ_2"/>
    <property type="match status" value="1"/>
</dbReference>
<evidence type="ECO:0000259" key="6">
    <source>
        <dbReference type="PROSITE" id="PS50106"/>
    </source>
</evidence>
<dbReference type="Gene3D" id="2.30.42.10">
    <property type="match status" value="2"/>
</dbReference>
<dbReference type="EC" id="3.4.21.107" evidence="7"/>
<keyword evidence="8" id="KW-1185">Reference proteome</keyword>
<keyword evidence="2 7" id="KW-0645">Protease</keyword>
<dbReference type="KEGG" id="knv:Pan216_03190"/>
<keyword evidence="3 7" id="KW-0378">Hydrolase</keyword>
<evidence type="ECO:0000256" key="4">
    <source>
        <dbReference type="SAM" id="MobiDB-lite"/>
    </source>
</evidence>
<accession>A0A518AXN8</accession>
<feature type="signal peptide" evidence="5">
    <location>
        <begin position="1"/>
        <end position="29"/>
    </location>
</feature>
<dbReference type="EMBL" id="CP036279">
    <property type="protein sequence ID" value="QDU59491.1"/>
    <property type="molecule type" value="Genomic_DNA"/>
</dbReference>
<proteinExistence type="inferred from homology"/>
<keyword evidence="5" id="KW-0732">Signal</keyword>
<evidence type="ECO:0000256" key="5">
    <source>
        <dbReference type="SAM" id="SignalP"/>
    </source>
</evidence>
<evidence type="ECO:0000256" key="3">
    <source>
        <dbReference type="ARBA" id="ARBA00022801"/>
    </source>
</evidence>
<evidence type="ECO:0000256" key="1">
    <source>
        <dbReference type="ARBA" id="ARBA00010541"/>
    </source>
</evidence>
<gene>
    <name evidence="7" type="primary">degP_1</name>
    <name evidence="7" type="ORF">Pan216_03190</name>
</gene>
<dbReference type="PROSITE" id="PS50106">
    <property type="entry name" value="PDZ"/>
    <property type="match status" value="2"/>
</dbReference>
<dbReference type="Pfam" id="PF17820">
    <property type="entry name" value="PDZ_6"/>
    <property type="match status" value="1"/>
</dbReference>
<name>A0A518AXN8_9BACT</name>
<dbReference type="PANTHER" id="PTHR22939:SF129">
    <property type="entry name" value="SERINE PROTEASE HTRA2, MITOCHONDRIAL"/>
    <property type="match status" value="1"/>
</dbReference>